<gene>
    <name evidence="2" type="ORF">KP509_34G015000</name>
</gene>
<keyword evidence="1" id="KW-1133">Transmembrane helix</keyword>
<evidence type="ECO:0000313" key="3">
    <source>
        <dbReference type="Proteomes" id="UP000825935"/>
    </source>
</evidence>
<organism evidence="2 3">
    <name type="scientific">Ceratopteris richardii</name>
    <name type="common">Triangle waterfern</name>
    <dbReference type="NCBI Taxonomy" id="49495"/>
    <lineage>
        <taxon>Eukaryota</taxon>
        <taxon>Viridiplantae</taxon>
        <taxon>Streptophyta</taxon>
        <taxon>Embryophyta</taxon>
        <taxon>Tracheophyta</taxon>
        <taxon>Polypodiopsida</taxon>
        <taxon>Polypodiidae</taxon>
        <taxon>Polypodiales</taxon>
        <taxon>Pteridineae</taxon>
        <taxon>Pteridaceae</taxon>
        <taxon>Parkerioideae</taxon>
        <taxon>Ceratopteris</taxon>
    </lineage>
</organism>
<comment type="caution">
    <text evidence="2">The sequence shown here is derived from an EMBL/GenBank/DDBJ whole genome shotgun (WGS) entry which is preliminary data.</text>
</comment>
<dbReference type="AlphaFoldDB" id="A0A8T2QI59"/>
<feature type="transmembrane region" description="Helical" evidence="1">
    <location>
        <begin position="80"/>
        <end position="102"/>
    </location>
</feature>
<protein>
    <submittedName>
        <fullName evidence="2">Uncharacterized protein</fullName>
    </submittedName>
</protein>
<dbReference type="Proteomes" id="UP000825935">
    <property type="component" value="Chromosome 34"/>
</dbReference>
<evidence type="ECO:0000256" key="1">
    <source>
        <dbReference type="SAM" id="Phobius"/>
    </source>
</evidence>
<keyword evidence="1" id="KW-0812">Transmembrane</keyword>
<keyword evidence="3" id="KW-1185">Reference proteome</keyword>
<sequence>MMQVSIVEIKDTGGNVTVIFTVEITAADKHILNDHVQRMIAQLSTKQVRLGNAFGDYQLLHWTLVLGDKRSSMSLEAHRVMAVTIAIVIIVVLGLVFGVYLYNRRYRNERYMSIQQSIEMSDQT</sequence>
<dbReference type="EMBL" id="CM035439">
    <property type="protein sequence ID" value="KAH7283589.1"/>
    <property type="molecule type" value="Genomic_DNA"/>
</dbReference>
<name>A0A8T2QI59_CERRI</name>
<proteinExistence type="predicted"/>
<dbReference type="OrthoDB" id="1731002at2759"/>
<reference evidence="2" key="1">
    <citation type="submission" date="2021-08" db="EMBL/GenBank/DDBJ databases">
        <title>WGS assembly of Ceratopteris richardii.</title>
        <authorList>
            <person name="Marchant D.B."/>
            <person name="Chen G."/>
            <person name="Jenkins J."/>
            <person name="Shu S."/>
            <person name="Leebens-Mack J."/>
            <person name="Grimwood J."/>
            <person name="Schmutz J."/>
            <person name="Soltis P."/>
            <person name="Soltis D."/>
            <person name="Chen Z.-H."/>
        </authorList>
    </citation>
    <scope>NUCLEOTIDE SEQUENCE</scope>
    <source>
        <strain evidence="2">Whitten #5841</strain>
        <tissue evidence="2">Leaf</tissue>
    </source>
</reference>
<keyword evidence="1" id="KW-0472">Membrane</keyword>
<evidence type="ECO:0000313" key="2">
    <source>
        <dbReference type="EMBL" id="KAH7283589.1"/>
    </source>
</evidence>
<accession>A0A8T2QI59</accession>